<dbReference type="EMBL" id="DVMM01000005">
    <property type="protein sequence ID" value="HIU28721.1"/>
    <property type="molecule type" value="Genomic_DNA"/>
</dbReference>
<evidence type="ECO:0000313" key="2">
    <source>
        <dbReference type="Proteomes" id="UP000824089"/>
    </source>
</evidence>
<accession>A0A9D1I5W0</accession>
<dbReference type="InterPro" id="IPR045706">
    <property type="entry name" value="DUF6062"/>
</dbReference>
<dbReference type="Proteomes" id="UP000824089">
    <property type="component" value="Unassembled WGS sequence"/>
</dbReference>
<reference evidence="1" key="2">
    <citation type="journal article" date="2021" name="PeerJ">
        <title>Extensive microbial diversity within the chicken gut microbiome revealed by metagenomics and culture.</title>
        <authorList>
            <person name="Gilroy R."/>
            <person name="Ravi A."/>
            <person name="Getino M."/>
            <person name="Pursley I."/>
            <person name="Horton D.L."/>
            <person name="Alikhan N.F."/>
            <person name="Baker D."/>
            <person name="Gharbi K."/>
            <person name="Hall N."/>
            <person name="Watson M."/>
            <person name="Adriaenssens E.M."/>
            <person name="Foster-Nyarko E."/>
            <person name="Jarju S."/>
            <person name="Secka A."/>
            <person name="Antonio M."/>
            <person name="Oren A."/>
            <person name="Chaudhuri R.R."/>
            <person name="La Ragione R."/>
            <person name="Hildebrand F."/>
            <person name="Pallen M.J."/>
        </authorList>
    </citation>
    <scope>NUCLEOTIDE SEQUENCE</scope>
    <source>
        <strain evidence="1">CHK195-4489</strain>
    </source>
</reference>
<evidence type="ECO:0000313" key="1">
    <source>
        <dbReference type="EMBL" id="HIU28721.1"/>
    </source>
</evidence>
<sequence length="254" mass="29069">MKETIYTIPVNEAFEKPCECPMCNLENRFENDRVNYYLGPSLMEPENRIETNETGFCAKHFKQMYDTRANRLGLGLILHTHLHEQNQKLDRLAHGAAAQNAEPAKKSFFASLKSGGDNAKTAESLLTYLEELESGCCICRDLVKTMERYCEVITHLYFSEKDFRNRFDSGLGFCMPHFGMLLRAGKKNLSGARQEEFLGALIRMQLSNLKRIEGEVEWFTQKFDYRNQDADWGNSRDAVPRSIEKLTGLSGLGQ</sequence>
<reference evidence="1" key="1">
    <citation type="submission" date="2020-10" db="EMBL/GenBank/DDBJ databases">
        <authorList>
            <person name="Gilroy R."/>
        </authorList>
    </citation>
    <scope>NUCLEOTIDE SEQUENCE</scope>
    <source>
        <strain evidence="1">CHK195-4489</strain>
    </source>
</reference>
<proteinExistence type="predicted"/>
<organism evidence="1 2">
    <name type="scientific">Candidatus Egerieisoma faecipullorum</name>
    <dbReference type="NCBI Taxonomy" id="2840963"/>
    <lineage>
        <taxon>Bacteria</taxon>
        <taxon>Bacillati</taxon>
        <taxon>Bacillota</taxon>
        <taxon>Clostridia</taxon>
        <taxon>Eubacteriales</taxon>
        <taxon>Clostridiaceae</taxon>
        <taxon>Clostridiaceae incertae sedis</taxon>
        <taxon>Candidatus Egerieisoma</taxon>
    </lineage>
</organism>
<comment type="caution">
    <text evidence="1">The sequence shown here is derived from an EMBL/GenBank/DDBJ whole genome shotgun (WGS) entry which is preliminary data.</text>
</comment>
<dbReference type="Pfam" id="PF19538">
    <property type="entry name" value="DUF6062"/>
    <property type="match status" value="1"/>
</dbReference>
<protein>
    <submittedName>
        <fullName evidence="1">ABC transporter substrate-binding protein</fullName>
    </submittedName>
</protein>
<name>A0A9D1I5W0_9CLOT</name>
<gene>
    <name evidence="1" type="ORF">IAD50_00310</name>
</gene>
<dbReference type="AlphaFoldDB" id="A0A9D1I5W0"/>